<evidence type="ECO:0000256" key="2">
    <source>
        <dbReference type="ARBA" id="ARBA00022448"/>
    </source>
</evidence>
<evidence type="ECO:0000256" key="7">
    <source>
        <dbReference type="ARBA" id="ARBA00023136"/>
    </source>
</evidence>
<feature type="transmembrane region" description="Helical" evidence="8">
    <location>
        <begin position="180"/>
        <end position="202"/>
    </location>
</feature>
<comment type="subcellular location">
    <subcellularLocation>
        <location evidence="8">Cell inner membrane</location>
        <topology evidence="8">Multi-pass membrane protein</topology>
    </subcellularLocation>
    <subcellularLocation>
        <location evidence="1">Endomembrane system</location>
        <topology evidence="1">Multi-pass membrane protein</topology>
    </subcellularLocation>
</comment>
<organism evidence="9 10">
    <name type="scientific">Methylophilus aquaticus</name>
    <dbReference type="NCBI Taxonomy" id="1971610"/>
    <lineage>
        <taxon>Bacteria</taxon>
        <taxon>Pseudomonadati</taxon>
        <taxon>Pseudomonadota</taxon>
        <taxon>Betaproteobacteria</taxon>
        <taxon>Nitrosomonadales</taxon>
        <taxon>Methylophilaceae</taxon>
        <taxon>Methylophilus</taxon>
    </lineage>
</organism>
<dbReference type="Pfam" id="PF02508">
    <property type="entry name" value="Rnf-Nqr"/>
    <property type="match status" value="1"/>
</dbReference>
<keyword evidence="5 8" id="KW-0249">Electron transport</keyword>
<comment type="subunit">
    <text evidence="8">The complex is composed of six subunits: RnfA, RnfB, RnfC, RnfD, RnfE and RnfG.</text>
</comment>
<dbReference type="HAMAP" id="MF_00478">
    <property type="entry name" value="RsxE_RnfE"/>
    <property type="match status" value="1"/>
</dbReference>
<dbReference type="PANTHER" id="PTHR30586">
    <property type="entry name" value="ELECTRON TRANSPORT COMPLEX PROTEIN RNFE"/>
    <property type="match status" value="1"/>
</dbReference>
<feature type="transmembrane region" description="Helical" evidence="8">
    <location>
        <begin position="97"/>
        <end position="115"/>
    </location>
</feature>
<feature type="transmembrane region" description="Helical" evidence="8">
    <location>
        <begin position="39"/>
        <end position="59"/>
    </location>
</feature>
<accession>A0ABT9JVH9</accession>
<comment type="similarity">
    <text evidence="8">Belongs to the NqrDE/RnfAE family.</text>
</comment>
<evidence type="ECO:0000313" key="10">
    <source>
        <dbReference type="Proteomes" id="UP001225906"/>
    </source>
</evidence>
<dbReference type="InterPro" id="IPR003667">
    <property type="entry name" value="NqrDE/RnfAE"/>
</dbReference>
<dbReference type="InterPro" id="IPR010968">
    <property type="entry name" value="RnfE"/>
</dbReference>
<evidence type="ECO:0000256" key="5">
    <source>
        <dbReference type="ARBA" id="ARBA00022982"/>
    </source>
</evidence>
<evidence type="ECO:0000313" key="9">
    <source>
        <dbReference type="EMBL" id="MDP8568564.1"/>
    </source>
</evidence>
<keyword evidence="6 8" id="KW-1133">Transmembrane helix</keyword>
<evidence type="ECO:0000256" key="1">
    <source>
        <dbReference type="ARBA" id="ARBA00004127"/>
    </source>
</evidence>
<name>A0ABT9JVH9_9PROT</name>
<keyword evidence="8" id="KW-0997">Cell inner membrane</keyword>
<reference evidence="10" key="1">
    <citation type="journal article" date="2019" name="Int. J. Syst. Evol. Microbiol.">
        <title>The Global Catalogue of Microorganisms (GCM) 10K type strain sequencing project: providing services to taxonomists for standard genome sequencing and annotation.</title>
        <authorList>
            <consortium name="The Broad Institute Genomics Platform"/>
            <consortium name="The Broad Institute Genome Sequencing Center for Infectious Disease"/>
            <person name="Wu L."/>
            <person name="Ma J."/>
        </authorList>
    </citation>
    <scope>NUCLEOTIDE SEQUENCE [LARGE SCALE GENOMIC DNA]</scope>
    <source>
        <strain evidence="10">VKM B-3159</strain>
    </source>
</reference>
<keyword evidence="3 8" id="KW-0812">Transmembrane</keyword>
<keyword evidence="10" id="KW-1185">Reference proteome</keyword>
<dbReference type="Proteomes" id="UP001225906">
    <property type="component" value="Unassembled WGS sequence"/>
</dbReference>
<dbReference type="EC" id="7.-.-.-" evidence="8"/>
<feature type="transmembrane region" description="Helical" evidence="8">
    <location>
        <begin position="127"/>
        <end position="148"/>
    </location>
</feature>
<evidence type="ECO:0000256" key="6">
    <source>
        <dbReference type="ARBA" id="ARBA00022989"/>
    </source>
</evidence>
<dbReference type="NCBIfam" id="TIGR01948">
    <property type="entry name" value="rnfE"/>
    <property type="match status" value="1"/>
</dbReference>
<dbReference type="PANTHER" id="PTHR30586:SF0">
    <property type="entry name" value="ION-TRANSLOCATING OXIDOREDUCTASE COMPLEX SUBUNIT E"/>
    <property type="match status" value="1"/>
</dbReference>
<protein>
    <recommendedName>
        <fullName evidence="8">Ion-translocating oxidoreductase complex subunit E</fullName>
        <ecNumber evidence="8">7.-.-.-</ecNumber>
    </recommendedName>
    <alternativeName>
        <fullName evidence="8">Rnf electron transport complex subunit E</fullName>
    </alternativeName>
</protein>
<comment type="function">
    <text evidence="8">Part of a membrane-bound complex that couples electron transfer with translocation of ions across the membrane.</text>
</comment>
<evidence type="ECO:0000256" key="3">
    <source>
        <dbReference type="ARBA" id="ARBA00022692"/>
    </source>
</evidence>
<dbReference type="EMBL" id="JAVCAP010000026">
    <property type="protein sequence ID" value="MDP8568564.1"/>
    <property type="molecule type" value="Genomic_DNA"/>
</dbReference>
<keyword evidence="7 8" id="KW-0472">Membrane</keyword>
<feature type="transmembrane region" description="Helical" evidence="8">
    <location>
        <begin position="71"/>
        <end position="91"/>
    </location>
</feature>
<evidence type="ECO:0000256" key="4">
    <source>
        <dbReference type="ARBA" id="ARBA00022967"/>
    </source>
</evidence>
<proteinExistence type="inferred from homology"/>
<evidence type="ECO:0000256" key="8">
    <source>
        <dbReference type="HAMAP-Rule" id="MF_00478"/>
    </source>
</evidence>
<sequence length="227" mass="23888">MSQFKEISLNGLWKQNPGVVQLLGLCPTLAVTTSVVNGVSLGLATALVMACANGAVSPVRKFVPDEIRVPVFILVIAALVTMIDLTIHGFAEPLHKVLGIFIPLIVVNCIVLARVESFAAKNTPAPAIWDGLMMGLGLTMVLAILGGMRELVGKGTVFSGVDLALGPNFAPYVLHLVPDYHGFLLAILPPGAFIGLGCLIALRNWAEIRRSQSPNHSASTAAAKPAH</sequence>
<keyword evidence="4 8" id="KW-1278">Translocase</keyword>
<dbReference type="PIRSF" id="PIRSF006102">
    <property type="entry name" value="NQR_DE"/>
    <property type="match status" value="1"/>
</dbReference>
<keyword evidence="2 8" id="KW-0813">Transport</keyword>
<keyword evidence="8" id="KW-1003">Cell membrane</keyword>
<dbReference type="NCBIfam" id="NF009070">
    <property type="entry name" value="PRK12405.1"/>
    <property type="match status" value="1"/>
</dbReference>
<dbReference type="RefSeq" id="WP_306390294.1">
    <property type="nucleotide sequence ID" value="NZ_JAVCAP010000026.1"/>
</dbReference>
<gene>
    <name evidence="8" type="primary">rnfE</name>
    <name evidence="9" type="ORF">Q9291_11955</name>
</gene>
<comment type="caution">
    <text evidence="9">The sequence shown here is derived from an EMBL/GenBank/DDBJ whole genome shotgun (WGS) entry which is preliminary data.</text>
</comment>